<dbReference type="Gene3D" id="2.40.50.840">
    <property type="match status" value="1"/>
</dbReference>
<protein>
    <recommendedName>
        <fullName evidence="4">Thiolase-like protein type 1 additional C-terminal domain-containing protein</fullName>
    </recommendedName>
</protein>
<reference evidence="5" key="1">
    <citation type="journal article" date="2021" name="Nat. Commun.">
        <title>Genetic determinants of endophytism in the Arabidopsis root mycobiome.</title>
        <authorList>
            <person name="Mesny F."/>
            <person name="Miyauchi S."/>
            <person name="Thiergart T."/>
            <person name="Pickel B."/>
            <person name="Atanasova L."/>
            <person name="Karlsson M."/>
            <person name="Huettel B."/>
            <person name="Barry K.W."/>
            <person name="Haridas S."/>
            <person name="Chen C."/>
            <person name="Bauer D."/>
            <person name="Andreopoulos W."/>
            <person name="Pangilinan J."/>
            <person name="LaButti K."/>
            <person name="Riley R."/>
            <person name="Lipzen A."/>
            <person name="Clum A."/>
            <person name="Drula E."/>
            <person name="Henrissat B."/>
            <person name="Kohler A."/>
            <person name="Grigoriev I.V."/>
            <person name="Martin F.M."/>
            <person name="Hacquard S."/>
        </authorList>
    </citation>
    <scope>NUCLEOTIDE SEQUENCE</scope>
    <source>
        <strain evidence="5">MPI-CAGE-AT-0023</strain>
    </source>
</reference>
<dbReference type="GO" id="GO:0016746">
    <property type="term" value="F:acyltransferase activity"/>
    <property type="evidence" value="ECO:0007669"/>
    <property type="project" value="UniProtKB-KW"/>
</dbReference>
<accession>A0A9P9KE08</accession>
<dbReference type="Gene3D" id="3.40.47.10">
    <property type="match status" value="1"/>
</dbReference>
<dbReference type="OrthoDB" id="435240at2759"/>
<dbReference type="GeneID" id="70217243"/>
<keyword evidence="6" id="KW-1185">Reference proteome</keyword>
<evidence type="ECO:0000259" key="4">
    <source>
        <dbReference type="Pfam" id="PF18313"/>
    </source>
</evidence>
<sequence>MSPSPQAPIIIGVGEIRQRKFTLENTLEPAELILSAIRDAAKDTSVDVIGHVDSISVVPPWSWTYDDLPKLLAQKLGVKPTHLELSSHGGHTPALLCDAAAARVAAGETKLAVVTGGEALASLFACQKAGRLPPPGWIEMSPDAKLYGPSDPALLKDEDVGASHSIGMPIQVYPLYENAYRKHSQQTFHENHHESAALYAEFDKVACDHPISWRAGETPRDIDAIKTITKHNRMICTPYPLLMNAFNGVNLAAACIITSVEYATKLGVPQDKWVYITGGAGSNDSSHFWERANYFSSPAIEYSIDKALESAALTKHDIDCFDFYSCFPIVPKLACKHVGLNVQKPTKPITLLGGLTSFGGAGNNYSLHAIAEMTRVIRRREHQNGLVLANGGVLSWQHALCLSAYPRRDASAYVRREILDNGDVPQGPAFTPTAKGEAVIETYTVDYDRKGPKLGHIIGRLVENGQRFIANHGDEHTLATLASTNGEPIGLKGHVEIAADSRNLFTLTASAKL</sequence>
<keyword evidence="3" id="KW-0012">Acyltransferase</keyword>
<keyword evidence="2" id="KW-0808">Transferase</keyword>
<dbReference type="Pfam" id="PF18313">
    <property type="entry name" value="TLP1_add_C"/>
    <property type="match status" value="1"/>
</dbReference>
<dbReference type="PANTHER" id="PTHR18919">
    <property type="entry name" value="ACETYL-COA C-ACYLTRANSFERASE"/>
    <property type="match status" value="1"/>
</dbReference>
<gene>
    <name evidence="5" type="ORF">BKA55DRAFT_506733</name>
</gene>
<dbReference type="SUPFAM" id="SSF53901">
    <property type="entry name" value="Thiolase-like"/>
    <property type="match status" value="2"/>
</dbReference>
<proteinExistence type="inferred from homology"/>
<evidence type="ECO:0000256" key="1">
    <source>
        <dbReference type="ARBA" id="ARBA00010982"/>
    </source>
</evidence>
<evidence type="ECO:0000256" key="2">
    <source>
        <dbReference type="ARBA" id="ARBA00022679"/>
    </source>
</evidence>
<comment type="similarity">
    <text evidence="1">Belongs to the thiolase-like superfamily. Thiolase family.</text>
</comment>
<dbReference type="AlphaFoldDB" id="A0A9P9KE08"/>
<dbReference type="RefSeq" id="XP_046051770.1">
    <property type="nucleotide sequence ID" value="XM_046187289.1"/>
</dbReference>
<comment type="caution">
    <text evidence="5">The sequence shown here is derived from an EMBL/GenBank/DDBJ whole genome shotgun (WGS) entry which is preliminary data.</text>
</comment>
<dbReference type="EMBL" id="JAGMUX010000005">
    <property type="protein sequence ID" value="KAH7259062.1"/>
    <property type="molecule type" value="Genomic_DNA"/>
</dbReference>
<organism evidence="5 6">
    <name type="scientific">Fusarium redolens</name>
    <dbReference type="NCBI Taxonomy" id="48865"/>
    <lineage>
        <taxon>Eukaryota</taxon>
        <taxon>Fungi</taxon>
        <taxon>Dikarya</taxon>
        <taxon>Ascomycota</taxon>
        <taxon>Pezizomycotina</taxon>
        <taxon>Sordariomycetes</taxon>
        <taxon>Hypocreomycetidae</taxon>
        <taxon>Hypocreales</taxon>
        <taxon>Nectriaceae</taxon>
        <taxon>Fusarium</taxon>
        <taxon>Fusarium redolens species complex</taxon>
    </lineage>
</organism>
<dbReference type="Proteomes" id="UP000720189">
    <property type="component" value="Unassembled WGS sequence"/>
</dbReference>
<dbReference type="InterPro" id="IPR040771">
    <property type="entry name" value="TLP1_add_C"/>
</dbReference>
<dbReference type="InterPro" id="IPR016039">
    <property type="entry name" value="Thiolase-like"/>
</dbReference>
<evidence type="ECO:0000313" key="5">
    <source>
        <dbReference type="EMBL" id="KAH7259062.1"/>
    </source>
</evidence>
<dbReference type="PANTHER" id="PTHR18919:SF139">
    <property type="entry name" value="THIOLASE-LIKE PROTEIN TYPE 1 ADDITIONAL C-TERMINAL DOMAIN-CONTAINING PROTEIN"/>
    <property type="match status" value="1"/>
</dbReference>
<evidence type="ECO:0000256" key="3">
    <source>
        <dbReference type="ARBA" id="ARBA00023315"/>
    </source>
</evidence>
<name>A0A9P9KE08_FUSRE</name>
<feature type="domain" description="Thiolase-like protein type 1 additional C-terminal" evidence="4">
    <location>
        <begin position="428"/>
        <end position="496"/>
    </location>
</feature>
<evidence type="ECO:0000313" key="6">
    <source>
        <dbReference type="Proteomes" id="UP000720189"/>
    </source>
</evidence>